<accession>A0AA41VZ21</accession>
<keyword evidence="7" id="KW-0812">Transmembrane</keyword>
<evidence type="ECO:0000256" key="6">
    <source>
        <dbReference type="RuleBase" id="RU000461"/>
    </source>
</evidence>
<dbReference type="Pfam" id="PF00067">
    <property type="entry name" value="p450"/>
    <property type="match status" value="1"/>
</dbReference>
<dbReference type="SUPFAM" id="SSF48264">
    <property type="entry name" value="Cytochrome P450"/>
    <property type="match status" value="1"/>
</dbReference>
<evidence type="ECO:0000256" key="7">
    <source>
        <dbReference type="SAM" id="Phobius"/>
    </source>
</evidence>
<gene>
    <name evidence="8" type="ORF">MKW94_022381</name>
</gene>
<comment type="caution">
    <text evidence="8">The sequence shown here is derived from an EMBL/GenBank/DDBJ whole genome shotgun (WGS) entry which is preliminary data.</text>
</comment>
<dbReference type="Proteomes" id="UP001177140">
    <property type="component" value="Unassembled WGS sequence"/>
</dbReference>
<dbReference type="InterPro" id="IPR002401">
    <property type="entry name" value="Cyt_P450_E_grp-I"/>
</dbReference>
<dbReference type="GO" id="GO:0006629">
    <property type="term" value="P:lipid metabolic process"/>
    <property type="evidence" value="ECO:0007669"/>
    <property type="project" value="UniProtKB-ARBA"/>
</dbReference>
<dbReference type="GO" id="GO:0020037">
    <property type="term" value="F:heme binding"/>
    <property type="evidence" value="ECO:0007669"/>
    <property type="project" value="InterPro"/>
</dbReference>
<feature type="transmembrane region" description="Helical" evidence="7">
    <location>
        <begin position="16"/>
        <end position="34"/>
    </location>
</feature>
<evidence type="ECO:0000256" key="2">
    <source>
        <dbReference type="ARBA" id="ARBA00022723"/>
    </source>
</evidence>
<comment type="similarity">
    <text evidence="1 6">Belongs to the cytochrome P450 family.</text>
</comment>
<evidence type="ECO:0000256" key="4">
    <source>
        <dbReference type="ARBA" id="ARBA00023004"/>
    </source>
</evidence>
<evidence type="ECO:0000313" key="9">
    <source>
        <dbReference type="Proteomes" id="UP001177140"/>
    </source>
</evidence>
<dbReference type="GO" id="GO:0005506">
    <property type="term" value="F:iron ion binding"/>
    <property type="evidence" value="ECO:0007669"/>
    <property type="project" value="InterPro"/>
</dbReference>
<evidence type="ECO:0008006" key="10">
    <source>
        <dbReference type="Google" id="ProtNLM"/>
    </source>
</evidence>
<feature type="binding site" description="axial binding residue" evidence="5">
    <location>
        <position position="470"/>
    </location>
    <ligand>
        <name>heme</name>
        <dbReference type="ChEBI" id="CHEBI:30413"/>
    </ligand>
    <ligandPart>
        <name>Fe</name>
        <dbReference type="ChEBI" id="CHEBI:18248"/>
    </ligandPart>
</feature>
<reference evidence="8" key="1">
    <citation type="submission" date="2022-03" db="EMBL/GenBank/DDBJ databases">
        <title>A functionally conserved STORR gene fusion in Papaver species that diverged 16.8 million years ago.</title>
        <authorList>
            <person name="Catania T."/>
        </authorList>
    </citation>
    <scope>NUCLEOTIDE SEQUENCE</scope>
    <source>
        <strain evidence="8">S-191538</strain>
    </source>
</reference>
<dbReference type="InterPro" id="IPR036396">
    <property type="entry name" value="Cyt_P450_sf"/>
</dbReference>
<dbReference type="PRINTS" id="PR00463">
    <property type="entry name" value="EP450I"/>
</dbReference>
<name>A0AA41VZ21_PAPNU</name>
<dbReference type="Gene3D" id="1.10.630.10">
    <property type="entry name" value="Cytochrome P450"/>
    <property type="match status" value="1"/>
</dbReference>
<keyword evidence="6" id="KW-0503">Monooxygenase</keyword>
<dbReference type="InterPro" id="IPR001128">
    <property type="entry name" value="Cyt_P450"/>
</dbReference>
<organism evidence="8 9">
    <name type="scientific">Papaver nudicaule</name>
    <name type="common">Iceland poppy</name>
    <dbReference type="NCBI Taxonomy" id="74823"/>
    <lineage>
        <taxon>Eukaryota</taxon>
        <taxon>Viridiplantae</taxon>
        <taxon>Streptophyta</taxon>
        <taxon>Embryophyta</taxon>
        <taxon>Tracheophyta</taxon>
        <taxon>Spermatophyta</taxon>
        <taxon>Magnoliopsida</taxon>
        <taxon>Ranunculales</taxon>
        <taxon>Papaveraceae</taxon>
        <taxon>Papaveroideae</taxon>
        <taxon>Papaver</taxon>
    </lineage>
</organism>
<dbReference type="GO" id="GO:0016705">
    <property type="term" value="F:oxidoreductase activity, acting on paired donors, with incorporation or reduction of molecular oxygen"/>
    <property type="evidence" value="ECO:0007669"/>
    <property type="project" value="InterPro"/>
</dbReference>
<proteinExistence type="inferred from homology"/>
<dbReference type="InterPro" id="IPR017972">
    <property type="entry name" value="Cyt_P450_CS"/>
</dbReference>
<dbReference type="EMBL" id="JAJJMA010323077">
    <property type="protein sequence ID" value="MCL7050043.1"/>
    <property type="molecule type" value="Genomic_DNA"/>
</dbReference>
<keyword evidence="7" id="KW-0472">Membrane</keyword>
<keyword evidence="5 6" id="KW-0349">Heme</keyword>
<sequence>MDTEYIISSCPSTLKVFPAIFCIFLGLFSLQLYFRNTSKAITYWIFFGTIPSLVWNSNRLSEWFSEVFGLLGKDSFYLDGPVFPKLRYLVTCHPQNIEYILKTNFNNFPKGEDFREVFDILGDGIFNADSDRWRLQRKMAHAGFASREFKTLVSNTSQKVVEEQLVPFLAHVAEQGFSVDFQNVCSRIAFDITVSVIFGRYENYLSIELPSHELAEAGDDAQEAILYRHTQPKFLWKLMRMIGIGTEKKLKKAHKSAQKFIEDYITQKRNDLLAGVTTYDLLSTYIKALEDETSVVSSLPKKDIFLRDEMINFWVAGRDTITSGLTWFFWLVSKTPAVETKILEELKLVSSSSNREQETGCTDKWPCIFDTEDLKGLVYLHAAFCESLRLYPPLPFNRKSVVEKDQLPDGSKVTPGLEIILSFYSVGRMPWIWGEDCLEFKPERWIAENGKLITEPTSKYFPFNIGPRTCVGKDISFTQMKSVAAAVLFNFHVEVVKGHHVCVKPYVNLHMKNGLKVNIKKRSM</sequence>
<evidence type="ECO:0000256" key="1">
    <source>
        <dbReference type="ARBA" id="ARBA00010617"/>
    </source>
</evidence>
<dbReference type="PROSITE" id="PS00086">
    <property type="entry name" value="CYTOCHROME_P450"/>
    <property type="match status" value="1"/>
</dbReference>
<dbReference type="GO" id="GO:0033075">
    <property type="term" value="P:isoquinoline alkaloid biosynthetic process"/>
    <property type="evidence" value="ECO:0007669"/>
    <property type="project" value="UniProtKB-ARBA"/>
</dbReference>
<dbReference type="CDD" id="cd11064">
    <property type="entry name" value="CYP86A"/>
    <property type="match status" value="1"/>
</dbReference>
<dbReference type="PANTHER" id="PTHR24296">
    <property type="entry name" value="CYTOCHROME P450"/>
    <property type="match status" value="1"/>
</dbReference>
<keyword evidence="3 6" id="KW-0560">Oxidoreductase</keyword>
<keyword evidence="4 5" id="KW-0408">Iron</keyword>
<dbReference type="GO" id="GO:0004497">
    <property type="term" value="F:monooxygenase activity"/>
    <property type="evidence" value="ECO:0007669"/>
    <property type="project" value="UniProtKB-KW"/>
</dbReference>
<comment type="cofactor">
    <cofactor evidence="5">
        <name>heme</name>
        <dbReference type="ChEBI" id="CHEBI:30413"/>
    </cofactor>
</comment>
<dbReference type="AlphaFoldDB" id="A0AA41VZ21"/>
<protein>
    <recommendedName>
        <fullName evidence="10">Cytochrome P450</fullName>
    </recommendedName>
</protein>
<evidence type="ECO:0000256" key="3">
    <source>
        <dbReference type="ARBA" id="ARBA00023002"/>
    </source>
</evidence>
<evidence type="ECO:0000313" key="8">
    <source>
        <dbReference type="EMBL" id="MCL7050043.1"/>
    </source>
</evidence>
<dbReference type="PRINTS" id="PR00385">
    <property type="entry name" value="P450"/>
</dbReference>
<keyword evidence="2 5" id="KW-0479">Metal-binding</keyword>
<keyword evidence="9" id="KW-1185">Reference proteome</keyword>
<keyword evidence="7" id="KW-1133">Transmembrane helix</keyword>
<evidence type="ECO:0000256" key="5">
    <source>
        <dbReference type="PIRSR" id="PIRSR602401-1"/>
    </source>
</evidence>